<accession>A0A7X5KMY8</accession>
<dbReference type="GO" id="GO:0000287">
    <property type="term" value="F:magnesium ion binding"/>
    <property type="evidence" value="ECO:0007669"/>
    <property type="project" value="TreeGrafter"/>
</dbReference>
<dbReference type="GO" id="GO:0005886">
    <property type="term" value="C:plasma membrane"/>
    <property type="evidence" value="ECO:0007669"/>
    <property type="project" value="UniProtKB-SubCell"/>
</dbReference>
<dbReference type="RefSeq" id="WP_162370198.1">
    <property type="nucleotide sequence ID" value="NZ_JAAEEH010000015.1"/>
</dbReference>
<evidence type="ECO:0000313" key="13">
    <source>
        <dbReference type="EMBL" id="NDL67469.1"/>
    </source>
</evidence>
<evidence type="ECO:0000256" key="7">
    <source>
        <dbReference type="ARBA" id="ARBA00022989"/>
    </source>
</evidence>
<evidence type="ECO:0000256" key="4">
    <source>
        <dbReference type="ARBA" id="ARBA00022475"/>
    </source>
</evidence>
<dbReference type="EMBL" id="JAAEEH010000015">
    <property type="protein sequence ID" value="NDL67469.1"/>
    <property type="molecule type" value="Genomic_DNA"/>
</dbReference>
<sequence length="352" mass="40619">MRLLDPFNINHLKKSGVGELPGSLNYTGTHKKVEVTLEVLAYGKDGCQRYLLRDIDELQIEDKKYWINVTGLHDIELIRKIGEKFQVHLLDLEDVVHVSQRSKIEIREGYLFSIFKMVYLKEELVQHEHVSMVLADKVLISFQEIAGNVFDGVKEHLVQGNGRIRAMPIDYLFYSLLDALTDQYFLIINSFASAFNELEVKVLEENLSNTDEVYRLRKELLYLMSVIGPIREAIQNFTMGESDYFSHGIIPYYADLMDHLKQISDSVKSYREMTDSLYAMQMAKVSTDMNKTIMTLTVFSTIFIPLSFLAGVFGMNFKYFPGMDYRNAIHIFTAVCVAIAAGMLSYFKLRKW</sequence>
<keyword evidence="14" id="KW-1185">Reference proteome</keyword>
<comment type="subcellular location">
    <subcellularLocation>
        <location evidence="1">Cell membrane</location>
        <topology evidence="1">Multi-pass membrane protein</topology>
    </subcellularLocation>
    <subcellularLocation>
        <location evidence="12">Membrane</location>
        <topology evidence="12">Multi-pass membrane protein</topology>
    </subcellularLocation>
</comment>
<name>A0A7X5KMY8_9FIRM</name>
<keyword evidence="3 12" id="KW-0813">Transport</keyword>
<evidence type="ECO:0000256" key="8">
    <source>
        <dbReference type="ARBA" id="ARBA00023065"/>
    </source>
</evidence>
<comment type="function">
    <text evidence="11">Mediates influx of magnesium ions. Alternates between open and closed states. Activated by low cytoplasmic Mg(2+) levels. Inactive when cytoplasmic Mg(2+) levels are high.</text>
</comment>
<evidence type="ECO:0000256" key="12">
    <source>
        <dbReference type="RuleBase" id="RU362010"/>
    </source>
</evidence>
<dbReference type="InterPro" id="IPR045863">
    <property type="entry name" value="CorA_TM1_TM2"/>
</dbReference>
<dbReference type="PANTHER" id="PTHR46494">
    <property type="entry name" value="CORA FAMILY METAL ION TRANSPORTER (EUROFUNG)"/>
    <property type="match status" value="1"/>
</dbReference>
<keyword evidence="7 12" id="KW-1133">Transmembrane helix</keyword>
<dbReference type="InterPro" id="IPR004488">
    <property type="entry name" value="Mg/Co-transport_prot_CorA"/>
</dbReference>
<evidence type="ECO:0000313" key="14">
    <source>
        <dbReference type="Proteomes" id="UP000461585"/>
    </source>
</evidence>
<evidence type="ECO:0000256" key="5">
    <source>
        <dbReference type="ARBA" id="ARBA00022692"/>
    </source>
</evidence>
<dbReference type="SUPFAM" id="SSF143865">
    <property type="entry name" value="CorA soluble domain-like"/>
    <property type="match status" value="1"/>
</dbReference>
<evidence type="ECO:0000256" key="1">
    <source>
        <dbReference type="ARBA" id="ARBA00004651"/>
    </source>
</evidence>
<evidence type="ECO:0000256" key="3">
    <source>
        <dbReference type="ARBA" id="ARBA00022448"/>
    </source>
</evidence>
<comment type="catalytic activity">
    <reaction evidence="10">
        <text>Mg(2+)(in) = Mg(2+)(out)</text>
        <dbReference type="Rhea" id="RHEA:29827"/>
        <dbReference type="ChEBI" id="CHEBI:18420"/>
    </reaction>
</comment>
<keyword evidence="6 12" id="KW-0460">Magnesium</keyword>
<keyword evidence="5 12" id="KW-0812">Transmembrane</keyword>
<dbReference type="FunFam" id="1.20.58.340:FF:000004">
    <property type="entry name" value="Magnesium transport protein CorA"/>
    <property type="match status" value="1"/>
</dbReference>
<dbReference type="AlphaFoldDB" id="A0A7X5KMY8"/>
<gene>
    <name evidence="12 13" type="primary">corA</name>
    <name evidence="13" type="ORF">GXN74_06900</name>
</gene>
<proteinExistence type="inferred from homology"/>
<dbReference type="Gene3D" id="1.20.58.340">
    <property type="entry name" value="Magnesium transport protein CorA, transmembrane region"/>
    <property type="match status" value="2"/>
</dbReference>
<keyword evidence="4 12" id="KW-1003">Cell membrane</keyword>
<reference evidence="13 14" key="1">
    <citation type="submission" date="2020-01" db="EMBL/GenBank/DDBJ databases">
        <title>Anaeroalcalibacter tamaniensis gen. nov., sp. nov., moderately halophilic strictly anaerobic fermenter bacterium from mud volcano of Taman peninsula.</title>
        <authorList>
            <person name="Frolova A."/>
            <person name="Merkel A.Y."/>
            <person name="Slobodkin A.I."/>
        </authorList>
    </citation>
    <scope>NUCLEOTIDE SEQUENCE [LARGE SCALE GENOMIC DNA]</scope>
    <source>
        <strain evidence="13 14">F-3ap</strain>
    </source>
</reference>
<organism evidence="13 14">
    <name type="scientific">Anaerotalea alkaliphila</name>
    <dbReference type="NCBI Taxonomy" id="2662126"/>
    <lineage>
        <taxon>Bacteria</taxon>
        <taxon>Bacillati</taxon>
        <taxon>Bacillota</taxon>
        <taxon>Clostridia</taxon>
        <taxon>Eubacteriales</taxon>
        <taxon>Anaerotalea</taxon>
    </lineage>
</organism>
<dbReference type="GO" id="GO:0050897">
    <property type="term" value="F:cobalt ion binding"/>
    <property type="evidence" value="ECO:0007669"/>
    <property type="project" value="TreeGrafter"/>
</dbReference>
<dbReference type="GO" id="GO:0015095">
    <property type="term" value="F:magnesium ion transmembrane transporter activity"/>
    <property type="evidence" value="ECO:0007669"/>
    <property type="project" value="UniProtKB-UniRule"/>
</dbReference>
<evidence type="ECO:0000256" key="9">
    <source>
        <dbReference type="ARBA" id="ARBA00023136"/>
    </source>
</evidence>
<dbReference type="Pfam" id="PF01544">
    <property type="entry name" value="CorA"/>
    <property type="match status" value="1"/>
</dbReference>
<dbReference type="InterPro" id="IPR002523">
    <property type="entry name" value="MgTranspt_CorA/ZnTranspt_ZntB"/>
</dbReference>
<dbReference type="GO" id="GO:0015087">
    <property type="term" value="F:cobalt ion transmembrane transporter activity"/>
    <property type="evidence" value="ECO:0007669"/>
    <property type="project" value="UniProtKB-UniRule"/>
</dbReference>
<dbReference type="CDD" id="cd12828">
    <property type="entry name" value="TmCorA-like_1"/>
    <property type="match status" value="1"/>
</dbReference>
<feature type="transmembrane region" description="Helical" evidence="12">
    <location>
        <begin position="327"/>
        <end position="347"/>
    </location>
</feature>
<evidence type="ECO:0000256" key="11">
    <source>
        <dbReference type="ARBA" id="ARBA00045497"/>
    </source>
</evidence>
<keyword evidence="8 12" id="KW-0406">Ion transport</keyword>
<dbReference type="Proteomes" id="UP000461585">
    <property type="component" value="Unassembled WGS sequence"/>
</dbReference>
<keyword evidence="9 12" id="KW-0472">Membrane</keyword>
<protein>
    <recommendedName>
        <fullName evidence="12">Magnesium transport protein CorA</fullName>
    </recommendedName>
</protein>
<dbReference type="NCBIfam" id="TIGR00383">
    <property type="entry name" value="corA"/>
    <property type="match status" value="1"/>
</dbReference>
<feature type="transmembrane region" description="Helical" evidence="12">
    <location>
        <begin position="292"/>
        <end position="315"/>
    </location>
</feature>
<evidence type="ECO:0000256" key="6">
    <source>
        <dbReference type="ARBA" id="ARBA00022842"/>
    </source>
</evidence>
<dbReference type="PANTHER" id="PTHR46494:SF1">
    <property type="entry name" value="CORA FAMILY METAL ION TRANSPORTER (EUROFUNG)"/>
    <property type="match status" value="1"/>
</dbReference>
<dbReference type="InterPro" id="IPR045861">
    <property type="entry name" value="CorA_cytoplasmic_dom"/>
</dbReference>
<comment type="similarity">
    <text evidence="2 12">Belongs to the CorA metal ion transporter (MIT) (TC 1.A.35) family.</text>
</comment>
<evidence type="ECO:0000256" key="10">
    <source>
        <dbReference type="ARBA" id="ARBA00034269"/>
    </source>
</evidence>
<dbReference type="Gene3D" id="3.30.460.20">
    <property type="entry name" value="CorA soluble domain-like"/>
    <property type="match status" value="1"/>
</dbReference>
<evidence type="ECO:0000256" key="2">
    <source>
        <dbReference type="ARBA" id="ARBA00009765"/>
    </source>
</evidence>
<comment type="caution">
    <text evidence="13">The sequence shown here is derived from an EMBL/GenBank/DDBJ whole genome shotgun (WGS) entry which is preliminary data.</text>
</comment>
<dbReference type="SUPFAM" id="SSF144083">
    <property type="entry name" value="Magnesium transport protein CorA, transmembrane region"/>
    <property type="match status" value="1"/>
</dbReference>